<reference evidence="1" key="1">
    <citation type="submission" date="2018-07" db="EMBL/GenBank/DDBJ databases">
        <authorList>
            <consortium name="NARMS: The National Antimicrobial Resistance Monitoring System"/>
        </authorList>
    </citation>
    <scope>NUCLEOTIDE SEQUENCE</scope>
    <source>
        <strain evidence="1">CVM N17C543</strain>
    </source>
</reference>
<protein>
    <recommendedName>
        <fullName evidence="2">Lipoprotein</fullName>
    </recommendedName>
</protein>
<accession>A0A5T1UZE1</accession>
<comment type="caution">
    <text evidence="1">The sequence shown here is derived from an EMBL/GenBank/DDBJ whole genome shotgun (WGS) entry which is preliminary data.</text>
</comment>
<dbReference type="PROSITE" id="PS51257">
    <property type="entry name" value="PROKAR_LIPOPROTEIN"/>
    <property type="match status" value="1"/>
</dbReference>
<name>A0A5T1UZE1_CAMCO</name>
<sequence>MKKVAFFLLFLFLSCTVLNAAREYCKYAYQEDRAIPLILNYGIRLGVVGAGVANAPAPGGSTYNSKIDMMAARCPPSLVFGCILQC</sequence>
<proteinExistence type="predicted"/>
<evidence type="ECO:0000313" key="1">
    <source>
        <dbReference type="EMBL" id="EAL6877514.1"/>
    </source>
</evidence>
<gene>
    <name evidence="1" type="ORF">DSX21_04980</name>
</gene>
<evidence type="ECO:0008006" key="2">
    <source>
        <dbReference type="Google" id="ProtNLM"/>
    </source>
</evidence>
<dbReference type="EMBL" id="AACQHX010000005">
    <property type="protein sequence ID" value="EAL6877514.1"/>
    <property type="molecule type" value="Genomic_DNA"/>
</dbReference>
<dbReference type="RefSeq" id="WP_051011086.1">
    <property type="nucleotide sequence ID" value="NZ_CAKJUT010000015.1"/>
</dbReference>
<dbReference type="AlphaFoldDB" id="A0A5T1UZE1"/>
<organism evidence="1">
    <name type="scientific">Campylobacter coli</name>
    <dbReference type="NCBI Taxonomy" id="195"/>
    <lineage>
        <taxon>Bacteria</taxon>
        <taxon>Pseudomonadati</taxon>
        <taxon>Campylobacterota</taxon>
        <taxon>Epsilonproteobacteria</taxon>
        <taxon>Campylobacterales</taxon>
        <taxon>Campylobacteraceae</taxon>
        <taxon>Campylobacter</taxon>
    </lineage>
</organism>